<gene>
    <name evidence="4" type="ORF">GCM10010124_15740</name>
</gene>
<dbReference type="InterPro" id="IPR009003">
    <property type="entry name" value="Peptidase_S1_PA"/>
</dbReference>
<reference evidence="4" key="2">
    <citation type="submission" date="2020-09" db="EMBL/GenBank/DDBJ databases">
        <authorList>
            <person name="Sun Q."/>
            <person name="Ohkuma M."/>
        </authorList>
    </citation>
    <scope>NUCLEOTIDE SEQUENCE</scope>
    <source>
        <strain evidence="4">JCM 3091</strain>
    </source>
</reference>
<feature type="chain" id="PRO_5035316037" evidence="2">
    <location>
        <begin position="27"/>
        <end position="263"/>
    </location>
</feature>
<comment type="caution">
    <text evidence="4">The sequence shown here is derived from an EMBL/GenBank/DDBJ whole genome shotgun (WGS) entry which is preliminary data.</text>
</comment>
<proteinExistence type="predicted"/>
<dbReference type="Gene3D" id="2.40.10.10">
    <property type="entry name" value="Trypsin-like serine proteases"/>
    <property type="match status" value="2"/>
</dbReference>
<dbReference type="CDD" id="cd00190">
    <property type="entry name" value="Tryp_SPc"/>
    <property type="match status" value="1"/>
</dbReference>
<evidence type="ECO:0000259" key="3">
    <source>
        <dbReference type="PROSITE" id="PS50240"/>
    </source>
</evidence>
<dbReference type="PANTHER" id="PTHR24252">
    <property type="entry name" value="ACROSIN-RELATED"/>
    <property type="match status" value="1"/>
</dbReference>
<keyword evidence="1" id="KW-1015">Disulfide bond</keyword>
<dbReference type="PROSITE" id="PS50240">
    <property type="entry name" value="TRYPSIN_DOM"/>
    <property type="match status" value="1"/>
</dbReference>
<dbReference type="SUPFAM" id="SSF50494">
    <property type="entry name" value="Trypsin-like serine proteases"/>
    <property type="match status" value="1"/>
</dbReference>
<keyword evidence="5" id="KW-1185">Reference proteome</keyword>
<dbReference type="GO" id="GO:0006508">
    <property type="term" value="P:proteolysis"/>
    <property type="evidence" value="ECO:0007669"/>
    <property type="project" value="InterPro"/>
</dbReference>
<accession>A0A8J3FGZ5</accession>
<dbReference type="PROSITE" id="PS00135">
    <property type="entry name" value="TRYPSIN_SER"/>
    <property type="match status" value="1"/>
</dbReference>
<evidence type="ECO:0000256" key="1">
    <source>
        <dbReference type="ARBA" id="ARBA00023157"/>
    </source>
</evidence>
<feature type="domain" description="Peptidase S1" evidence="3">
    <location>
        <begin position="34"/>
        <end position="252"/>
    </location>
</feature>
<keyword evidence="2" id="KW-0732">Signal</keyword>
<dbReference type="RefSeq" id="WP_189113550.1">
    <property type="nucleotide sequence ID" value="NZ_BMQC01000004.1"/>
</dbReference>
<evidence type="ECO:0000313" key="5">
    <source>
        <dbReference type="Proteomes" id="UP000662200"/>
    </source>
</evidence>
<organism evidence="4 5">
    <name type="scientific">Pilimelia terevasa</name>
    <dbReference type="NCBI Taxonomy" id="53372"/>
    <lineage>
        <taxon>Bacteria</taxon>
        <taxon>Bacillati</taxon>
        <taxon>Actinomycetota</taxon>
        <taxon>Actinomycetes</taxon>
        <taxon>Micromonosporales</taxon>
        <taxon>Micromonosporaceae</taxon>
        <taxon>Pilimelia</taxon>
    </lineage>
</organism>
<dbReference type="Pfam" id="PF00089">
    <property type="entry name" value="Trypsin"/>
    <property type="match status" value="1"/>
</dbReference>
<dbReference type="PANTHER" id="PTHR24252:SF7">
    <property type="entry name" value="HYALIN"/>
    <property type="match status" value="1"/>
</dbReference>
<dbReference type="InterPro" id="IPR001254">
    <property type="entry name" value="Trypsin_dom"/>
</dbReference>
<dbReference type="GO" id="GO:0004252">
    <property type="term" value="F:serine-type endopeptidase activity"/>
    <property type="evidence" value="ECO:0007669"/>
    <property type="project" value="InterPro"/>
</dbReference>
<protein>
    <submittedName>
        <fullName evidence="4">Trypsin</fullName>
    </submittedName>
</protein>
<name>A0A8J3FGZ5_9ACTN</name>
<dbReference type="SMART" id="SM00020">
    <property type="entry name" value="Tryp_SPc"/>
    <property type="match status" value="1"/>
</dbReference>
<dbReference type="AlphaFoldDB" id="A0A8J3FGZ5"/>
<feature type="signal peptide" evidence="2">
    <location>
        <begin position="1"/>
        <end position="26"/>
    </location>
</feature>
<evidence type="ECO:0000256" key="2">
    <source>
        <dbReference type="SAM" id="SignalP"/>
    </source>
</evidence>
<dbReference type="InterPro" id="IPR043504">
    <property type="entry name" value="Peptidase_S1_PA_chymotrypsin"/>
</dbReference>
<dbReference type="PRINTS" id="PR00722">
    <property type="entry name" value="CHYMOTRYPSIN"/>
</dbReference>
<dbReference type="Proteomes" id="UP000662200">
    <property type="component" value="Unassembled WGS sequence"/>
</dbReference>
<sequence>MNWRTTSLAALAATLTLGLAPLAAQAAPAGTPRIVGGKPAAEGQFPWAVKLSVGCGGTLVSPDIVISAQHCFDRPGRPFTAYLGKTNWSQGEKRAGKNYKVGGGPEKGDWAVLKLDSPYTPAAFPVFPADDKFDTAPTFRAAGWGATSEGGASSARLLYVDVPLVPDTDKTCSMAPSVEICAGDLAKGGIDTCQGDSGGPLVASKTGRMNAKPQEWVLVGMTSWGNGCARPNEPGHYAQLSAHRTEILAAIRALGGQNPVNVG</sequence>
<dbReference type="InterPro" id="IPR001314">
    <property type="entry name" value="Peptidase_S1A"/>
</dbReference>
<dbReference type="InterPro" id="IPR033116">
    <property type="entry name" value="TRYPSIN_SER"/>
</dbReference>
<reference evidence="4" key="1">
    <citation type="journal article" date="2014" name="Int. J. Syst. Evol. Microbiol.">
        <title>Complete genome sequence of Corynebacterium casei LMG S-19264T (=DSM 44701T), isolated from a smear-ripened cheese.</title>
        <authorList>
            <consortium name="US DOE Joint Genome Institute (JGI-PGF)"/>
            <person name="Walter F."/>
            <person name="Albersmeier A."/>
            <person name="Kalinowski J."/>
            <person name="Ruckert C."/>
        </authorList>
    </citation>
    <scope>NUCLEOTIDE SEQUENCE</scope>
    <source>
        <strain evidence="4">JCM 3091</strain>
    </source>
</reference>
<evidence type="ECO:0000313" key="4">
    <source>
        <dbReference type="EMBL" id="GGK24081.1"/>
    </source>
</evidence>
<dbReference type="EMBL" id="BMQC01000004">
    <property type="protein sequence ID" value="GGK24081.1"/>
    <property type="molecule type" value="Genomic_DNA"/>
</dbReference>